<dbReference type="OrthoDB" id="1930341at2759"/>
<dbReference type="AlphaFoldDB" id="A0A8J5W6J4"/>
<dbReference type="Proteomes" id="UP000729402">
    <property type="component" value="Unassembled WGS sequence"/>
</dbReference>
<reference evidence="1" key="2">
    <citation type="submission" date="2021-02" db="EMBL/GenBank/DDBJ databases">
        <authorList>
            <person name="Kimball J.A."/>
            <person name="Haas M.W."/>
            <person name="Macchietto M."/>
            <person name="Kono T."/>
            <person name="Duquette J."/>
            <person name="Shao M."/>
        </authorList>
    </citation>
    <scope>NUCLEOTIDE SEQUENCE</scope>
    <source>
        <tissue evidence="1">Fresh leaf tissue</tissue>
    </source>
</reference>
<keyword evidence="2" id="KW-1185">Reference proteome</keyword>
<organism evidence="1 2">
    <name type="scientific">Zizania palustris</name>
    <name type="common">Northern wild rice</name>
    <dbReference type="NCBI Taxonomy" id="103762"/>
    <lineage>
        <taxon>Eukaryota</taxon>
        <taxon>Viridiplantae</taxon>
        <taxon>Streptophyta</taxon>
        <taxon>Embryophyta</taxon>
        <taxon>Tracheophyta</taxon>
        <taxon>Spermatophyta</taxon>
        <taxon>Magnoliopsida</taxon>
        <taxon>Liliopsida</taxon>
        <taxon>Poales</taxon>
        <taxon>Poaceae</taxon>
        <taxon>BOP clade</taxon>
        <taxon>Oryzoideae</taxon>
        <taxon>Oryzeae</taxon>
        <taxon>Zizaniinae</taxon>
        <taxon>Zizania</taxon>
    </lineage>
</organism>
<proteinExistence type="predicted"/>
<accession>A0A8J5W6J4</accession>
<comment type="caution">
    <text evidence="1">The sequence shown here is derived from an EMBL/GenBank/DDBJ whole genome shotgun (WGS) entry which is preliminary data.</text>
</comment>
<protein>
    <submittedName>
        <fullName evidence="1">Uncharacterized protein</fullName>
    </submittedName>
</protein>
<dbReference type="EMBL" id="JAAALK010000282">
    <property type="protein sequence ID" value="KAG8080959.1"/>
    <property type="molecule type" value="Genomic_DNA"/>
</dbReference>
<evidence type="ECO:0000313" key="1">
    <source>
        <dbReference type="EMBL" id="KAG8080959.1"/>
    </source>
</evidence>
<evidence type="ECO:0000313" key="2">
    <source>
        <dbReference type="Proteomes" id="UP000729402"/>
    </source>
</evidence>
<name>A0A8J5W6J4_ZIZPA</name>
<reference evidence="1" key="1">
    <citation type="journal article" date="2021" name="bioRxiv">
        <title>Whole Genome Assembly and Annotation of Northern Wild Rice, Zizania palustris L., Supports a Whole Genome Duplication in the Zizania Genus.</title>
        <authorList>
            <person name="Haas M."/>
            <person name="Kono T."/>
            <person name="Macchietto M."/>
            <person name="Millas R."/>
            <person name="McGilp L."/>
            <person name="Shao M."/>
            <person name="Duquette J."/>
            <person name="Hirsch C.N."/>
            <person name="Kimball J."/>
        </authorList>
    </citation>
    <scope>NUCLEOTIDE SEQUENCE</scope>
    <source>
        <tissue evidence="1">Fresh leaf tissue</tissue>
    </source>
</reference>
<sequence length="108" mass="12249">MPRVLNLVAGCVNEEEWITVLGVTEERLGWWTDPHLPPCVAYVTSSPNLVENRLKEVQEMQWNCDKGLGYIACEAPLVGPMAELWKLRNFETLQSEWAVQATPTSIYS</sequence>
<gene>
    <name evidence="1" type="ORF">GUJ93_ZPchr0007g3805</name>
</gene>